<gene>
    <name evidence="1" type="ORF">P43SY_008562</name>
</gene>
<dbReference type="SMART" id="SM00015">
    <property type="entry name" value="IQ"/>
    <property type="match status" value="4"/>
</dbReference>
<organism evidence="1 2">
    <name type="scientific">Pythium insidiosum</name>
    <name type="common">Pythiosis disease agent</name>
    <dbReference type="NCBI Taxonomy" id="114742"/>
    <lineage>
        <taxon>Eukaryota</taxon>
        <taxon>Sar</taxon>
        <taxon>Stramenopiles</taxon>
        <taxon>Oomycota</taxon>
        <taxon>Peronosporomycetes</taxon>
        <taxon>Pythiales</taxon>
        <taxon>Pythiaceae</taxon>
        <taxon>Pythium</taxon>
    </lineage>
</organism>
<protein>
    <submittedName>
        <fullName evidence="1">Uncharacterized protein</fullName>
    </submittedName>
</protein>
<name>A0AAD5LIP5_PYTIN</name>
<accession>A0AAD5LIP5</accession>
<sequence>MTLVVGTRLHWNNRSPESPVSVEETVRQLRAFHARVAAYASGLVVAISVPSLASPAETSALTESIRACVDAVRATFAEDSCPYTRRCVVRILPLTFWGRFVPALNAIVSTAATDFPDATRLLFQSLEIEVAASGINHLRTHFQDGTDLVVGAALPGHAFQPDGPQPLPLDGLTTPWNTLALWDLRQLAKIGFPLIGDGLGVEGDAAAAGVEEVSTIALYQHALAMSAVRAKVVAVPGLEWHVQRFDDEERQRWQERKMQSKRERPAKQLAHLAVPTGHVANQRANEERTHVLRTSQWVRDHCVDVILERPLLLSTSWRQRFAAEKLQCEQQDHELFGAIVTIQSWMRSQLMRSRLATMHIELAATKIAAAWRGFHCRKLQRRRRRFHAYVAAAGIVQRAFRTYRNRVEFAIHWGRHKASLRITRNLRRYCWRRRMFRSWCQRVARFHSAAVIQVWMRRRLRHIRFKRAYHETRTTAALALQKFFRFVHFMRVFGSRVQRLVARRHHAALQLQNAYRAKVARARFHALKDQLEEQLRRETLRLMWDNAYATSIQRWWRHRRRRLLLRDLQAGGSV</sequence>
<evidence type="ECO:0000313" key="2">
    <source>
        <dbReference type="Proteomes" id="UP001209570"/>
    </source>
</evidence>
<dbReference type="AlphaFoldDB" id="A0AAD5LIP5"/>
<dbReference type="InterPro" id="IPR000048">
    <property type="entry name" value="IQ_motif_EF-hand-BS"/>
</dbReference>
<dbReference type="Proteomes" id="UP001209570">
    <property type="component" value="Unassembled WGS sequence"/>
</dbReference>
<dbReference type="PROSITE" id="PS50096">
    <property type="entry name" value="IQ"/>
    <property type="match status" value="2"/>
</dbReference>
<dbReference type="EMBL" id="JAKCXM010000105">
    <property type="protein sequence ID" value="KAJ0402321.1"/>
    <property type="molecule type" value="Genomic_DNA"/>
</dbReference>
<evidence type="ECO:0000313" key="1">
    <source>
        <dbReference type="EMBL" id="KAJ0402321.1"/>
    </source>
</evidence>
<reference evidence="1" key="1">
    <citation type="submission" date="2021-12" db="EMBL/GenBank/DDBJ databases">
        <title>Prjna785345.</title>
        <authorList>
            <person name="Rujirawat T."/>
            <person name="Krajaejun T."/>
        </authorList>
    </citation>
    <scope>NUCLEOTIDE SEQUENCE</scope>
    <source>
        <strain evidence="1">Pi057C3</strain>
    </source>
</reference>
<comment type="caution">
    <text evidence="1">The sequence shown here is derived from an EMBL/GenBank/DDBJ whole genome shotgun (WGS) entry which is preliminary data.</text>
</comment>
<dbReference type="Gene3D" id="1.20.5.190">
    <property type="match status" value="1"/>
</dbReference>
<proteinExistence type="predicted"/>
<keyword evidence="2" id="KW-1185">Reference proteome</keyword>